<dbReference type="Proteomes" id="UP000318422">
    <property type="component" value="Unassembled WGS sequence"/>
</dbReference>
<keyword evidence="2 8" id="KW-0963">Cytoplasm</keyword>
<dbReference type="GO" id="GO:0032267">
    <property type="term" value="F:tRNA(Ile)-lysidine synthase activity"/>
    <property type="evidence" value="ECO:0007669"/>
    <property type="project" value="UniProtKB-EC"/>
</dbReference>
<keyword evidence="5 8" id="KW-0547">Nucleotide-binding</keyword>
<comment type="subcellular location">
    <subcellularLocation>
        <location evidence="1 8">Cytoplasm</location>
    </subcellularLocation>
</comment>
<comment type="similarity">
    <text evidence="8">Belongs to the tRNA(Ile)-lysidine synthase family.</text>
</comment>
<evidence type="ECO:0000256" key="5">
    <source>
        <dbReference type="ARBA" id="ARBA00022741"/>
    </source>
</evidence>
<dbReference type="RefSeq" id="WP_141348768.1">
    <property type="nucleotide sequence ID" value="NZ_BJNV01000002.1"/>
</dbReference>
<feature type="binding site" evidence="8">
    <location>
        <begin position="29"/>
        <end position="34"/>
    </location>
    <ligand>
        <name>ATP</name>
        <dbReference type="ChEBI" id="CHEBI:30616"/>
    </ligand>
</feature>
<evidence type="ECO:0000256" key="8">
    <source>
        <dbReference type="HAMAP-Rule" id="MF_01161"/>
    </source>
</evidence>
<dbReference type="InterPro" id="IPR015262">
    <property type="entry name" value="tRNA_Ile_lys_synt_subst-bd"/>
</dbReference>
<dbReference type="SUPFAM" id="SSF82829">
    <property type="entry name" value="MesJ substrate recognition domain-like"/>
    <property type="match status" value="1"/>
</dbReference>
<evidence type="ECO:0000256" key="4">
    <source>
        <dbReference type="ARBA" id="ARBA00022694"/>
    </source>
</evidence>
<keyword evidence="3 8" id="KW-0436">Ligase</keyword>
<keyword evidence="6 8" id="KW-0067">ATP-binding</keyword>
<evidence type="ECO:0000256" key="3">
    <source>
        <dbReference type="ARBA" id="ARBA00022598"/>
    </source>
</evidence>
<evidence type="ECO:0000256" key="1">
    <source>
        <dbReference type="ARBA" id="ARBA00004496"/>
    </source>
</evidence>
<evidence type="ECO:0000256" key="2">
    <source>
        <dbReference type="ARBA" id="ARBA00022490"/>
    </source>
</evidence>
<dbReference type="InterPro" id="IPR014729">
    <property type="entry name" value="Rossmann-like_a/b/a_fold"/>
</dbReference>
<evidence type="ECO:0000313" key="11">
    <source>
        <dbReference type="Proteomes" id="UP000318422"/>
    </source>
</evidence>
<evidence type="ECO:0000256" key="6">
    <source>
        <dbReference type="ARBA" id="ARBA00022840"/>
    </source>
</evidence>
<dbReference type="Gene3D" id="1.20.59.20">
    <property type="match status" value="1"/>
</dbReference>
<comment type="catalytic activity">
    <reaction evidence="7 8">
        <text>cytidine(34) in tRNA(Ile2) + L-lysine + ATP = lysidine(34) in tRNA(Ile2) + AMP + diphosphate + H(+)</text>
        <dbReference type="Rhea" id="RHEA:43744"/>
        <dbReference type="Rhea" id="RHEA-COMP:10625"/>
        <dbReference type="Rhea" id="RHEA-COMP:10670"/>
        <dbReference type="ChEBI" id="CHEBI:15378"/>
        <dbReference type="ChEBI" id="CHEBI:30616"/>
        <dbReference type="ChEBI" id="CHEBI:32551"/>
        <dbReference type="ChEBI" id="CHEBI:33019"/>
        <dbReference type="ChEBI" id="CHEBI:82748"/>
        <dbReference type="ChEBI" id="CHEBI:83665"/>
        <dbReference type="ChEBI" id="CHEBI:456215"/>
        <dbReference type="EC" id="6.3.4.19"/>
    </reaction>
</comment>
<dbReference type="AlphaFoldDB" id="A0A4Y4CM60"/>
<dbReference type="GO" id="GO:0006400">
    <property type="term" value="P:tRNA modification"/>
    <property type="evidence" value="ECO:0007669"/>
    <property type="project" value="UniProtKB-UniRule"/>
</dbReference>
<dbReference type="PANTHER" id="PTHR43033:SF1">
    <property type="entry name" value="TRNA(ILE)-LYSIDINE SYNTHASE-RELATED"/>
    <property type="match status" value="1"/>
</dbReference>
<keyword evidence="11" id="KW-1185">Reference proteome</keyword>
<dbReference type="HAMAP" id="MF_01161">
    <property type="entry name" value="tRNA_Ile_lys_synt"/>
    <property type="match status" value="1"/>
</dbReference>
<dbReference type="Pfam" id="PF11734">
    <property type="entry name" value="TilS_C"/>
    <property type="match status" value="1"/>
</dbReference>
<dbReference type="InterPro" id="IPR012094">
    <property type="entry name" value="tRNA_Ile_lys_synt"/>
</dbReference>
<dbReference type="PANTHER" id="PTHR43033">
    <property type="entry name" value="TRNA(ILE)-LYSIDINE SYNTHASE-RELATED"/>
    <property type="match status" value="1"/>
</dbReference>
<dbReference type="CDD" id="cd01992">
    <property type="entry name" value="TilS_N"/>
    <property type="match status" value="1"/>
</dbReference>
<reference evidence="10 11" key="1">
    <citation type="submission" date="2019-06" db="EMBL/GenBank/DDBJ databases">
        <title>Whole genome shotgun sequence of Zoogloea ramigera NBRC 15342.</title>
        <authorList>
            <person name="Hosoyama A."/>
            <person name="Uohara A."/>
            <person name="Ohji S."/>
            <person name="Ichikawa N."/>
        </authorList>
    </citation>
    <scope>NUCLEOTIDE SEQUENCE [LARGE SCALE GENOMIC DNA]</scope>
    <source>
        <strain evidence="10 11">NBRC 15342</strain>
    </source>
</reference>
<organism evidence="10 11">
    <name type="scientific">Zoogloea ramigera</name>
    <dbReference type="NCBI Taxonomy" id="350"/>
    <lineage>
        <taxon>Bacteria</taxon>
        <taxon>Pseudomonadati</taxon>
        <taxon>Pseudomonadota</taxon>
        <taxon>Betaproteobacteria</taxon>
        <taxon>Rhodocyclales</taxon>
        <taxon>Zoogloeaceae</taxon>
        <taxon>Zoogloea</taxon>
    </lineage>
</organism>
<gene>
    <name evidence="8 10" type="primary">tilS</name>
    <name evidence="10" type="ORF">ZRA01_00780</name>
</gene>
<evidence type="ECO:0000313" key="10">
    <source>
        <dbReference type="EMBL" id="GEC94005.1"/>
    </source>
</evidence>
<dbReference type="SUPFAM" id="SSF52402">
    <property type="entry name" value="Adenine nucleotide alpha hydrolases-like"/>
    <property type="match status" value="1"/>
</dbReference>
<evidence type="ECO:0000259" key="9">
    <source>
        <dbReference type="SMART" id="SM00977"/>
    </source>
</evidence>
<keyword evidence="4 8" id="KW-0819">tRNA processing</keyword>
<comment type="domain">
    <text evidence="8">The N-terminal region contains the highly conserved SGGXDS motif, predicted to be a P-loop motif involved in ATP binding.</text>
</comment>
<dbReference type="InterPro" id="IPR011063">
    <property type="entry name" value="TilS/TtcA_N"/>
</dbReference>
<accession>A0A4Y4CM60</accession>
<sequence length="443" mass="47261">MPSTELAGRVAGSWRQLPQPARRVRVGLSGGLDSTVLLHLLASLRQTLPLQLSAAHVQHGLVAGSAAWADDCRRLCDGLGVPLVVSAVQVDRHHPGGLEAAARDARREALAALGDEVLALAHHRDDQAETVLFRAIRGAGVRGAGGMRPVVAAGPGPLVWRPLLDVPRSALLAYARAHCLAWVDDPSNADSGFSRNFLRNEVLPLVESRFPGAAAGLARMGRLCGEAAGMLDELAALDLTALRLPGSQRLGREATLRLSSARLRNLLRFMLLEAGEAMPDEDRLREIERQLCSPGAAEGLCLPIGKSALCVYREAWWLAPARHDAALVSLAWSLEPSVRWAGGVVEWRETVGEGLAAAALAGGVCELRRRAGGERMRLRAGGPSRSLKNLLQEAGVPPWLRDNLPLLWVDGRLAWIAGVGVAAEFRCRPGESGVVLNWSVLAG</sequence>
<evidence type="ECO:0000256" key="7">
    <source>
        <dbReference type="ARBA" id="ARBA00048539"/>
    </source>
</evidence>
<dbReference type="InterPro" id="IPR012795">
    <property type="entry name" value="tRNA_Ile_lys_synt_N"/>
</dbReference>
<dbReference type="GO" id="GO:0005737">
    <property type="term" value="C:cytoplasm"/>
    <property type="evidence" value="ECO:0007669"/>
    <property type="project" value="UniProtKB-SubCell"/>
</dbReference>
<dbReference type="Gene3D" id="3.40.50.620">
    <property type="entry name" value="HUPs"/>
    <property type="match status" value="1"/>
</dbReference>
<dbReference type="EC" id="6.3.4.19" evidence="8"/>
<dbReference type="Pfam" id="PF01171">
    <property type="entry name" value="ATP_bind_3"/>
    <property type="match status" value="1"/>
</dbReference>
<dbReference type="InterPro" id="IPR012796">
    <property type="entry name" value="Lysidine-tRNA-synth_C"/>
</dbReference>
<feature type="domain" description="Lysidine-tRNA(Ile) synthetase C-terminal" evidence="9">
    <location>
        <begin position="365"/>
        <end position="438"/>
    </location>
</feature>
<dbReference type="NCBIfam" id="TIGR02433">
    <property type="entry name" value="lysidine_TilS_C"/>
    <property type="match status" value="1"/>
</dbReference>
<name>A0A4Y4CM60_ZOORA</name>
<dbReference type="NCBIfam" id="TIGR02432">
    <property type="entry name" value="lysidine_TilS_N"/>
    <property type="match status" value="1"/>
</dbReference>
<dbReference type="SUPFAM" id="SSF56037">
    <property type="entry name" value="PheT/TilS domain"/>
    <property type="match status" value="1"/>
</dbReference>
<dbReference type="EMBL" id="BJNV01000002">
    <property type="protein sequence ID" value="GEC94005.1"/>
    <property type="molecule type" value="Genomic_DNA"/>
</dbReference>
<dbReference type="Pfam" id="PF09179">
    <property type="entry name" value="TilS"/>
    <property type="match status" value="1"/>
</dbReference>
<comment type="caution">
    <text evidence="10">The sequence shown here is derived from an EMBL/GenBank/DDBJ whole genome shotgun (WGS) entry which is preliminary data.</text>
</comment>
<comment type="function">
    <text evidence="8">Ligates lysine onto the cytidine present at position 34 of the AUA codon-specific tRNA(Ile) that contains the anticodon CAU, in an ATP-dependent manner. Cytidine is converted to lysidine, thus changing the amino acid specificity of the tRNA from methionine to isoleucine.</text>
</comment>
<proteinExistence type="inferred from homology"/>
<dbReference type="SMART" id="SM00977">
    <property type="entry name" value="TilS_C"/>
    <property type="match status" value="1"/>
</dbReference>
<dbReference type="GO" id="GO:0005524">
    <property type="term" value="F:ATP binding"/>
    <property type="evidence" value="ECO:0007669"/>
    <property type="project" value="UniProtKB-UniRule"/>
</dbReference>
<protein>
    <recommendedName>
        <fullName evidence="8">tRNA(Ile)-lysidine synthase</fullName>
        <ecNumber evidence="8">6.3.4.19</ecNumber>
    </recommendedName>
    <alternativeName>
        <fullName evidence="8">tRNA(Ile)-2-lysyl-cytidine synthase</fullName>
    </alternativeName>
    <alternativeName>
        <fullName evidence="8">tRNA(Ile)-lysidine synthetase</fullName>
    </alternativeName>
</protein>
<dbReference type="OrthoDB" id="9807403at2"/>